<feature type="domain" description="Thiolase N-terminal" evidence="7">
    <location>
        <begin position="1"/>
        <end position="250"/>
    </location>
</feature>
<protein>
    <submittedName>
        <fullName evidence="9">Acetyl-CoA acetyltransferase- cytosolic 1</fullName>
    </submittedName>
</protein>
<dbReference type="GO" id="GO:0006635">
    <property type="term" value="P:fatty acid beta-oxidation"/>
    <property type="evidence" value="ECO:0007669"/>
    <property type="project" value="TreeGrafter"/>
</dbReference>
<dbReference type="InterPro" id="IPR002155">
    <property type="entry name" value="Thiolase"/>
</dbReference>
<proteinExistence type="inferred from homology"/>
<feature type="active site" description="Proton acceptor" evidence="5">
    <location>
        <position position="337"/>
    </location>
</feature>
<dbReference type="InterPro" id="IPR020613">
    <property type="entry name" value="Thiolase_CS"/>
</dbReference>
<evidence type="ECO:0000256" key="1">
    <source>
        <dbReference type="ARBA" id="ARBA00010982"/>
    </source>
</evidence>
<accession>A0A9N7MJE6</accession>
<dbReference type="PANTHER" id="PTHR18919:SF161">
    <property type="entry name" value="ACETYL-COA ACETYLTRANSFERASE 2"/>
    <property type="match status" value="1"/>
</dbReference>
<dbReference type="NCBIfam" id="TIGR01930">
    <property type="entry name" value="AcCoA-C-Actrans"/>
    <property type="match status" value="1"/>
</dbReference>
<dbReference type="SUPFAM" id="SSF53901">
    <property type="entry name" value="Thiolase-like"/>
    <property type="match status" value="2"/>
</dbReference>
<dbReference type="PROSITE" id="PS00099">
    <property type="entry name" value="THIOLASE_3"/>
    <property type="match status" value="1"/>
</dbReference>
<dbReference type="OrthoDB" id="5404651at2759"/>
<evidence type="ECO:0000256" key="5">
    <source>
        <dbReference type="PIRSR" id="PIRSR000429-1"/>
    </source>
</evidence>
<dbReference type="InterPro" id="IPR020617">
    <property type="entry name" value="Thiolase_C"/>
</dbReference>
<dbReference type="FunFam" id="3.40.47.10:FF:000007">
    <property type="entry name" value="acetyl-CoA acetyltransferase, mitochondrial"/>
    <property type="match status" value="1"/>
</dbReference>
<dbReference type="GO" id="GO:0003985">
    <property type="term" value="F:acetyl-CoA C-acetyltransferase activity"/>
    <property type="evidence" value="ECO:0007669"/>
    <property type="project" value="UniProtKB-EC"/>
</dbReference>
<keyword evidence="3 6" id="KW-0012">Acyltransferase</keyword>
<keyword evidence="2 6" id="KW-0808">Transferase</keyword>
<evidence type="ECO:0000259" key="8">
    <source>
        <dbReference type="Pfam" id="PF02803"/>
    </source>
</evidence>
<dbReference type="GO" id="GO:0005739">
    <property type="term" value="C:mitochondrion"/>
    <property type="evidence" value="ECO:0007669"/>
    <property type="project" value="TreeGrafter"/>
</dbReference>
<evidence type="ECO:0000256" key="6">
    <source>
        <dbReference type="RuleBase" id="RU003557"/>
    </source>
</evidence>
<dbReference type="Gene3D" id="3.40.47.10">
    <property type="match status" value="1"/>
</dbReference>
<reference evidence="9" key="1">
    <citation type="submission" date="2019-12" db="EMBL/GenBank/DDBJ databases">
        <authorList>
            <person name="Scholes J."/>
        </authorList>
    </citation>
    <scope>NUCLEOTIDE SEQUENCE</scope>
</reference>
<dbReference type="Proteomes" id="UP001153555">
    <property type="component" value="Unassembled WGS sequence"/>
</dbReference>
<evidence type="ECO:0000313" key="10">
    <source>
        <dbReference type="Proteomes" id="UP001153555"/>
    </source>
</evidence>
<gene>
    <name evidence="9" type="ORF">SHERM_10653</name>
</gene>
<comment type="similarity">
    <text evidence="1 6">Belongs to the thiolase-like superfamily. Thiolase family.</text>
</comment>
<dbReference type="PANTHER" id="PTHR18919">
    <property type="entry name" value="ACETYL-COA C-ACYLTRANSFERASE"/>
    <property type="match status" value="1"/>
</dbReference>
<dbReference type="InterPro" id="IPR020610">
    <property type="entry name" value="Thiolase_AS"/>
</dbReference>
<dbReference type="InterPro" id="IPR020616">
    <property type="entry name" value="Thiolase_N"/>
</dbReference>
<comment type="caution">
    <text evidence="9">The sequence shown here is derived from an EMBL/GenBank/DDBJ whole genome shotgun (WGS) entry which is preliminary data.</text>
</comment>
<feature type="active site" description="Proton acceptor" evidence="5">
    <location>
        <position position="367"/>
    </location>
</feature>
<evidence type="ECO:0000259" key="7">
    <source>
        <dbReference type="Pfam" id="PF00108"/>
    </source>
</evidence>
<dbReference type="EMBL" id="CACSLK010003174">
    <property type="protein sequence ID" value="CAA0808408.1"/>
    <property type="molecule type" value="Genomic_DNA"/>
</dbReference>
<comment type="catalytic activity">
    <reaction evidence="4">
        <text>2 acetyl-CoA = acetoacetyl-CoA + CoA</text>
        <dbReference type="Rhea" id="RHEA:21036"/>
        <dbReference type="ChEBI" id="CHEBI:57286"/>
        <dbReference type="ChEBI" id="CHEBI:57287"/>
        <dbReference type="ChEBI" id="CHEBI:57288"/>
        <dbReference type="EC" id="2.3.1.9"/>
    </reaction>
    <physiologicalReaction direction="left-to-right" evidence="4">
        <dbReference type="Rhea" id="RHEA:21037"/>
    </physiologicalReaction>
</comment>
<organism evidence="9 10">
    <name type="scientific">Striga hermonthica</name>
    <name type="common">Purple witchweed</name>
    <name type="synonym">Buchnera hermonthica</name>
    <dbReference type="NCBI Taxonomy" id="68872"/>
    <lineage>
        <taxon>Eukaryota</taxon>
        <taxon>Viridiplantae</taxon>
        <taxon>Streptophyta</taxon>
        <taxon>Embryophyta</taxon>
        <taxon>Tracheophyta</taxon>
        <taxon>Spermatophyta</taxon>
        <taxon>Magnoliopsida</taxon>
        <taxon>eudicotyledons</taxon>
        <taxon>Gunneridae</taxon>
        <taxon>Pentapetalae</taxon>
        <taxon>asterids</taxon>
        <taxon>lamiids</taxon>
        <taxon>Lamiales</taxon>
        <taxon>Orobanchaceae</taxon>
        <taxon>Buchnereae</taxon>
        <taxon>Striga</taxon>
    </lineage>
</organism>
<dbReference type="Pfam" id="PF00108">
    <property type="entry name" value="Thiolase_N"/>
    <property type="match status" value="1"/>
</dbReference>
<dbReference type="PROSITE" id="PS00737">
    <property type="entry name" value="THIOLASE_2"/>
    <property type="match status" value="1"/>
</dbReference>
<keyword evidence="10" id="KW-1185">Reference proteome</keyword>
<dbReference type="AlphaFoldDB" id="A0A9N7MJE6"/>
<feature type="domain" description="Thiolase C-terminal" evidence="8">
    <location>
        <begin position="259"/>
        <end position="379"/>
    </location>
</feature>
<dbReference type="CDD" id="cd00751">
    <property type="entry name" value="thiolase"/>
    <property type="match status" value="1"/>
</dbReference>
<name>A0A9N7MJE6_STRHE</name>
<dbReference type="PIRSF" id="PIRSF000429">
    <property type="entry name" value="Ac-CoA_Ac_transf"/>
    <property type="match status" value="1"/>
</dbReference>
<evidence type="ECO:0000256" key="3">
    <source>
        <dbReference type="ARBA" id="ARBA00023315"/>
    </source>
</evidence>
<dbReference type="InterPro" id="IPR016039">
    <property type="entry name" value="Thiolase-like"/>
</dbReference>
<evidence type="ECO:0000256" key="4">
    <source>
        <dbReference type="ARBA" id="ARBA00052235"/>
    </source>
</evidence>
<evidence type="ECO:0000313" key="9">
    <source>
        <dbReference type="EMBL" id="CAA0808408.1"/>
    </source>
</evidence>
<dbReference type="Pfam" id="PF02803">
    <property type="entry name" value="Thiolase_C"/>
    <property type="match status" value="1"/>
</dbReference>
<sequence>MGGFLGSLSSLPATKLGSFAIESALKRANMDPSLVQEVIFGNVLSANLGQAPARQAALGAGIPNTVICTTVNKVCASGMKATMLAAQSIQLGINDVVVAGGMESMSNVPKYLAEARKGSRLGHDSVVDGMFKDGLWDVYSDVAMGVCAELCAEQHSITREQQDNYAVQSFERGIAAQDADAFAWEIVPVEVSGGRGRPSTIVAKDEGLGKFDAAKLRKLRPSFKETGGTVTAGNASSISDGAAALVLVSGEKALQLGLEVIAKISGYADSAQEPNLFTTAPALAIPKAISNAGLEASKIDYYEINEAFAVVALANQKLLGLSTEKVNVHGGAVSLGHPLGCSGARILVTLLGVLKHKNGKYGVGGVCNGGGGASALVLELL</sequence>
<evidence type="ECO:0000256" key="2">
    <source>
        <dbReference type="ARBA" id="ARBA00022679"/>
    </source>
</evidence>
<feature type="active site" description="Acyl-thioester intermediate" evidence="5">
    <location>
        <position position="75"/>
    </location>
</feature>